<organism evidence="2 3">
    <name type="scientific">Corynebacterium silvaticum</name>
    <dbReference type="NCBI Taxonomy" id="2320431"/>
    <lineage>
        <taxon>Bacteria</taxon>
        <taxon>Bacillati</taxon>
        <taxon>Actinomycetota</taxon>
        <taxon>Actinomycetes</taxon>
        <taxon>Mycobacteriales</taxon>
        <taxon>Corynebacteriaceae</taxon>
        <taxon>Corynebacterium</taxon>
    </lineage>
</organism>
<dbReference type="OrthoDB" id="4420358at2"/>
<protein>
    <submittedName>
        <fullName evidence="2">Multidrug ABC transporter permease</fullName>
    </submittedName>
</protein>
<evidence type="ECO:0000313" key="2">
    <source>
        <dbReference type="EMBL" id="ARU46798.1"/>
    </source>
</evidence>
<dbReference type="AlphaFoldDB" id="A0A7Y4P9I6"/>
<feature type="transmembrane region" description="Helical" evidence="1">
    <location>
        <begin position="103"/>
        <end position="125"/>
    </location>
</feature>
<proteinExistence type="predicted"/>
<dbReference type="Proteomes" id="UP000195652">
    <property type="component" value="Chromosome"/>
</dbReference>
<name>A0A7Y4P9I6_9CORY</name>
<dbReference type="RefSeq" id="WP_087454579.1">
    <property type="nucleotide sequence ID" value="NZ_CP021417.2"/>
</dbReference>
<keyword evidence="1" id="KW-0472">Membrane</keyword>
<feature type="transmembrane region" description="Helical" evidence="1">
    <location>
        <begin position="145"/>
        <end position="170"/>
    </location>
</feature>
<accession>A0A7Y4P9I6</accession>
<feature type="transmembrane region" description="Helical" evidence="1">
    <location>
        <begin position="18"/>
        <end position="36"/>
    </location>
</feature>
<sequence length="253" mass="27732">MFLNSIRAEWTKLRTTKAFWWTTALFAFFGIGFAALNSREVAPGPLAIPILSPASTVLAIQALGFLIVTIQAIMVVTAEYRHNYQSVTFLATPNRTLVAVSKWLLYAVIAAALTFIVVVLCFYTAKFVAGSEASKTLNVWNNENALRIMWVFPLISALLVTFSHGVAYLLRQTAGATTLMLIWVLALETLLGFLPKVGTWIVKYGPMNNMNAFLGKAAIKDVPWGYEGSGAYFAAWACALLVVGIIVLNKRDA</sequence>
<reference evidence="2 3" key="4">
    <citation type="journal article" date="2020" name="PLoS ONE">
        <title>Taxonomic classification of strain PO100/5 shows a broader geographic distribution and genetic markers of the recently described Corynebacterium silvaticum.</title>
        <authorList>
            <person name="Viana M.V.C."/>
            <person name="Profeta R."/>
            <person name="da Silva A.L."/>
            <person name="Hurtado R."/>
            <person name="Cerqueira J.C."/>
            <person name="Ribeiro B.F.S."/>
            <person name="Almeida M.O."/>
            <person name="Morais-Rodrigues F."/>
            <person name="Soares S.C."/>
            <person name="Oliveira M."/>
            <person name="Tavares L."/>
            <person name="Figueiredo H."/>
            <person name="Wattam A.R."/>
            <person name="Barh D."/>
            <person name="Ghosh P."/>
            <person name="Silva A."/>
            <person name="Azevedo V."/>
        </authorList>
    </citation>
    <scope>NUCLEOTIDE SEQUENCE [LARGE SCALE GENOMIC DNA]</scope>
    <source>
        <strain evidence="2 3">PO100/5</strain>
    </source>
</reference>
<keyword evidence="1" id="KW-0812">Transmembrane</keyword>
<dbReference type="GeneID" id="75008638"/>
<dbReference type="EMBL" id="CP021417">
    <property type="protein sequence ID" value="ARU46798.1"/>
    <property type="molecule type" value="Genomic_DNA"/>
</dbReference>
<dbReference type="KEGG" id="csil:CBE74_10450"/>
<reference evidence="2 3" key="2">
    <citation type="journal article" date="2020" name="Antonie Van Leeuwenhoek">
        <title>Phylogenomic characterisation of a novel corynebacterial species pathogenic to animals.</title>
        <authorList>
            <person name="Moller J."/>
            <person name="Musella L."/>
            <person name="Melnikov V."/>
            <person name="Geissdorfer W."/>
            <person name="Burkovski A."/>
            <person name="Sangal V."/>
        </authorList>
    </citation>
    <scope>NUCLEOTIDE SEQUENCE [LARGE SCALE GENOMIC DNA]</scope>
    <source>
        <strain evidence="2 3">PO100/5</strain>
    </source>
</reference>
<evidence type="ECO:0000256" key="1">
    <source>
        <dbReference type="SAM" id="Phobius"/>
    </source>
</evidence>
<reference evidence="2 3" key="1">
    <citation type="journal article" date="2014" name="BMC Vet. Res.">
        <title>First report of Corynebacterium pseudotuberculosis from caseous lymphadenitis lesions in Black Alentejano pig (Sus scrofa domesticus).</title>
        <authorList>
            <person name="Oliveira M."/>
            <person name="Barroco C."/>
            <person name="Mottola C."/>
            <person name="Santos R."/>
            <person name="Lemsaddek A."/>
            <person name="Tavares L."/>
            <person name="Semedo-Lemsaddek T."/>
        </authorList>
    </citation>
    <scope>NUCLEOTIDE SEQUENCE [LARGE SCALE GENOMIC DNA]</scope>
    <source>
        <strain evidence="2 3">PO100/5</strain>
    </source>
</reference>
<keyword evidence="3" id="KW-1185">Reference proteome</keyword>
<reference evidence="2 3" key="3">
    <citation type="journal article" date="2020" name="Int. J. Syst. Evol. Microbiol.">
        <title>Corynebacterium silvaticum sp. nov., a unique group of NTTB corynebacteria in wild boar and roe deer.</title>
        <authorList>
            <person name="Dangel A."/>
            <person name="Berger A."/>
            <person name="Rau J."/>
            <person name="Eisenberg T."/>
            <person name="Kampfer P."/>
            <person name="Margos G."/>
            <person name="Contzen M."/>
            <person name="Busse H.J."/>
            <person name="Konrad R."/>
            <person name="Peters M."/>
            <person name="Sting R."/>
            <person name="Sing A."/>
        </authorList>
    </citation>
    <scope>NUCLEOTIDE SEQUENCE [LARGE SCALE GENOMIC DNA]</scope>
    <source>
        <strain evidence="2 3">PO100/5</strain>
    </source>
</reference>
<feature type="transmembrane region" description="Helical" evidence="1">
    <location>
        <begin position="230"/>
        <end position="248"/>
    </location>
</feature>
<keyword evidence="1" id="KW-1133">Transmembrane helix</keyword>
<feature type="transmembrane region" description="Helical" evidence="1">
    <location>
        <begin position="182"/>
        <end position="202"/>
    </location>
</feature>
<gene>
    <name evidence="2" type="ORF">CBE74_10450</name>
</gene>
<feature type="transmembrane region" description="Helical" evidence="1">
    <location>
        <begin position="56"/>
        <end position="76"/>
    </location>
</feature>
<evidence type="ECO:0000313" key="3">
    <source>
        <dbReference type="Proteomes" id="UP000195652"/>
    </source>
</evidence>